<dbReference type="RefSeq" id="WP_072745486.1">
    <property type="nucleotide sequence ID" value="NZ_FQXR01000027.1"/>
</dbReference>
<accession>A0A1M5ZAA0</accession>
<dbReference type="STRING" id="1123281.SAMN02745180_02902"/>
<sequence length="335" mass="39889">MFSRDEIYNMCRNFNIDCFDIGDLIDTSHNDDDRRYNYKINHQYFLKINNTTAVNEKFLSDIERLIKRYKSIGVYCPILYRTKEGKLSYRIEKEGIEYTCYVEELSPYPFYKSQGIEYYDFKKTVLEHLGILASKYTDEDLSETKSMWSLIELGPFDKDVDEKQENMDVLIKCLMDNGYVEIANKLFQLNNKARDRIKAYLCKLPRCVYQGDLNDSNILVNEDNKFRGIIDFNMFGTEVNINCFLNESMYFLEEQDFEKMSAKDIFSKMKNIQNSLLSSITANYNLNKNELEVVDDYKRIIFASFYPNVMLWINLITRHKWENKVIELLEIICEF</sequence>
<dbReference type="Proteomes" id="UP000184389">
    <property type="component" value="Unassembled WGS sequence"/>
</dbReference>
<dbReference type="SUPFAM" id="SSF56112">
    <property type="entry name" value="Protein kinase-like (PK-like)"/>
    <property type="match status" value="1"/>
</dbReference>
<reference evidence="1 2" key="1">
    <citation type="submission" date="2016-11" db="EMBL/GenBank/DDBJ databases">
        <authorList>
            <person name="Jaros S."/>
            <person name="Januszkiewicz K."/>
            <person name="Wedrychowicz H."/>
        </authorList>
    </citation>
    <scope>NUCLEOTIDE SEQUENCE [LARGE SCALE GENOMIC DNA]</scope>
    <source>
        <strain evidence="1 2">DSM 13106</strain>
    </source>
</reference>
<protein>
    <recommendedName>
        <fullName evidence="3">Ser/Thr protein kinase RdoA involved in Cpx stress response, MazF antagonist</fullName>
    </recommendedName>
</protein>
<evidence type="ECO:0008006" key="3">
    <source>
        <dbReference type="Google" id="ProtNLM"/>
    </source>
</evidence>
<keyword evidence="2" id="KW-1185">Reference proteome</keyword>
<organism evidence="1 2">
    <name type="scientific">Sporanaerobacter acetigenes DSM 13106</name>
    <dbReference type="NCBI Taxonomy" id="1123281"/>
    <lineage>
        <taxon>Bacteria</taxon>
        <taxon>Bacillati</taxon>
        <taxon>Bacillota</taxon>
        <taxon>Tissierellia</taxon>
        <taxon>Tissierellales</taxon>
        <taxon>Sporanaerobacteraceae</taxon>
        <taxon>Sporanaerobacter</taxon>
    </lineage>
</organism>
<gene>
    <name evidence="1" type="ORF">SAMN02745180_02902</name>
</gene>
<evidence type="ECO:0000313" key="1">
    <source>
        <dbReference type="EMBL" id="SHI21161.1"/>
    </source>
</evidence>
<evidence type="ECO:0000313" key="2">
    <source>
        <dbReference type="Proteomes" id="UP000184389"/>
    </source>
</evidence>
<dbReference type="EMBL" id="FQXR01000027">
    <property type="protein sequence ID" value="SHI21161.1"/>
    <property type="molecule type" value="Genomic_DNA"/>
</dbReference>
<proteinExistence type="predicted"/>
<dbReference type="InterPro" id="IPR011009">
    <property type="entry name" value="Kinase-like_dom_sf"/>
</dbReference>
<name>A0A1M5ZAA0_9FIRM</name>
<dbReference type="OrthoDB" id="9801123at2"/>
<dbReference type="AlphaFoldDB" id="A0A1M5ZAA0"/>